<accession>A0A0E9PPM5</accession>
<dbReference type="AlphaFoldDB" id="A0A0E9PPM5"/>
<name>A0A0E9PPM5_ANGAN</name>
<reference evidence="1" key="1">
    <citation type="submission" date="2014-11" db="EMBL/GenBank/DDBJ databases">
        <authorList>
            <person name="Amaro Gonzalez C."/>
        </authorList>
    </citation>
    <scope>NUCLEOTIDE SEQUENCE</scope>
</reference>
<sequence>MLLTGTKSQQKLPSNIQLSVTAWHQPSDLLRRFQVLVSPTRIFLAGPIESPLRVLYQLVHYTCGINSVRNTQPKDRT</sequence>
<protein>
    <submittedName>
        <fullName evidence="1">Uncharacterized protein</fullName>
    </submittedName>
</protein>
<organism evidence="1">
    <name type="scientific">Anguilla anguilla</name>
    <name type="common">European freshwater eel</name>
    <name type="synonym">Muraena anguilla</name>
    <dbReference type="NCBI Taxonomy" id="7936"/>
    <lineage>
        <taxon>Eukaryota</taxon>
        <taxon>Metazoa</taxon>
        <taxon>Chordata</taxon>
        <taxon>Craniata</taxon>
        <taxon>Vertebrata</taxon>
        <taxon>Euteleostomi</taxon>
        <taxon>Actinopterygii</taxon>
        <taxon>Neopterygii</taxon>
        <taxon>Teleostei</taxon>
        <taxon>Anguilliformes</taxon>
        <taxon>Anguillidae</taxon>
        <taxon>Anguilla</taxon>
    </lineage>
</organism>
<evidence type="ECO:0000313" key="1">
    <source>
        <dbReference type="EMBL" id="JAH06596.1"/>
    </source>
</evidence>
<proteinExistence type="predicted"/>
<dbReference type="EMBL" id="GBXM01101981">
    <property type="protein sequence ID" value="JAH06596.1"/>
    <property type="molecule type" value="Transcribed_RNA"/>
</dbReference>
<reference evidence="1" key="2">
    <citation type="journal article" date="2015" name="Fish Shellfish Immunol.">
        <title>Early steps in the European eel (Anguilla anguilla)-Vibrio vulnificus interaction in the gills: Role of the RtxA13 toxin.</title>
        <authorList>
            <person name="Callol A."/>
            <person name="Pajuelo D."/>
            <person name="Ebbesson L."/>
            <person name="Teles M."/>
            <person name="MacKenzie S."/>
            <person name="Amaro C."/>
        </authorList>
    </citation>
    <scope>NUCLEOTIDE SEQUENCE</scope>
</reference>